<feature type="domain" description="Flagellar hook-associated protein 2 N-terminal" evidence="6">
    <location>
        <begin position="24"/>
        <end position="128"/>
    </location>
</feature>
<dbReference type="PANTHER" id="PTHR30288">
    <property type="entry name" value="FLAGELLAR CAP/ASSEMBLY PROTEIN FLID"/>
    <property type="match status" value="1"/>
</dbReference>
<evidence type="ECO:0000256" key="5">
    <source>
        <dbReference type="RuleBase" id="RU362066"/>
    </source>
</evidence>
<dbReference type="InterPro" id="IPR040026">
    <property type="entry name" value="FliD"/>
</dbReference>
<sequence>MATALNSIKNSSASSLRGYGGLASGLDRDTLIEGMTASTKAKIAKQQKKKQTYAWQQESYRSISSKLVEFSKKYTSYTNQSTNLSSPSFWAKSSITPVGANSNYVSVSGSSALSDSMSIVGVKQLAKNASMTSKTVVSDNSLTTGSINLGESQVSNLEGQYLYFKYGTKSYSVSLKSGTTTDGYTYDYSNGIKAQESITRSLKEVSIGDGKTLADVIKVTADPADPANLEGTPFKLNFKSADTAGNTILFDGGSETAIKALGFTNFNSLSTEARTITSTGFTADFMNNQKFFEPKTFAQRVGDTNISFTYNGTTKSIQFASAADIQQMVTDAGGNDETALKSVAADLQGKLDNQFGTGRIKVDTQLNTVDGKYQLVFKTKDAATGLDDTSSILSLSSADNGVLGKNGALRVSSGESNRLNTYASLADSGLKNIEQNLIAKGKLDQDTTYFSGSIKAQAAIKELGSLVNDSTSIADLKQLIATKNPNMSDQDLSSINDAIDYESAANVGDLNTKLNSYVDSREMKLKINGVDIKGLTYNSTITDIMNKINSSDAKVSISYMKNADKFLIQSTVGGVAGDVKIEGSDAEMLFGVKDTDYTVTQGQDAIVSVKYAGSDDVVNLTRESNTFNMDGLNITLNGTFGYSGDTLIEGTEPVKFNAKTDSDSIVKAVTDMIKDYNDMIELVNKEVSTKPNRSYEPLTDEQKADMTEDQIKKWEEKAKTGLLFNDSDLRGLSDSMRFIFESGSADKAALASFGISTSTNYGDNGKLVLDETKFRASLESNSADLQKLFTRAADPSTGDKGGVMARMSEITEKYASTTGATKGILIEKAGSVYAPTSILKNSLQKSMDSQDTVIDRLNKQLKTETDRYIKQFTNLETLISQMNSQSSWLSQSFGS</sequence>
<evidence type="ECO:0000256" key="3">
    <source>
        <dbReference type="ARBA" id="ARBA00023054"/>
    </source>
</evidence>
<dbReference type="AlphaFoldDB" id="A0A3E2NH91"/>
<keyword evidence="5" id="KW-0964">Secreted</keyword>
<proteinExistence type="inferred from homology"/>
<dbReference type="GO" id="GO:0009424">
    <property type="term" value="C:bacterial-type flagellum hook"/>
    <property type="evidence" value="ECO:0007669"/>
    <property type="project" value="UniProtKB-UniRule"/>
</dbReference>
<dbReference type="InterPro" id="IPR010809">
    <property type="entry name" value="FliD_C"/>
</dbReference>
<dbReference type="Pfam" id="PF07195">
    <property type="entry name" value="FliD_C"/>
    <property type="match status" value="1"/>
</dbReference>
<comment type="caution">
    <text evidence="8">The sequence shown here is derived from an EMBL/GenBank/DDBJ whole genome shotgun (WGS) entry which is preliminary data.</text>
</comment>
<comment type="similarity">
    <text evidence="1 5">Belongs to the FliD family.</text>
</comment>
<feature type="domain" description="Flagellar hook-associated protein 2 C-terminal" evidence="7">
    <location>
        <begin position="603"/>
        <end position="884"/>
    </location>
</feature>
<dbReference type="GO" id="GO:0005576">
    <property type="term" value="C:extracellular region"/>
    <property type="evidence" value="ECO:0007669"/>
    <property type="project" value="UniProtKB-SubCell"/>
</dbReference>
<evidence type="ECO:0000256" key="1">
    <source>
        <dbReference type="ARBA" id="ARBA00009764"/>
    </source>
</evidence>
<comment type="function">
    <text evidence="5">Required for morphogenesis and for the elongation of the flagellar filament by facilitating polymerization of the flagellin monomers at the tip of growing filament. Forms a capping structure, which prevents flagellin subunits (transported through the central channel of the flagellum) from leaking out without polymerization at the distal end.</text>
</comment>
<accession>A0A3E2NH91</accession>
<reference evidence="8 9" key="1">
    <citation type="submission" date="2018-07" db="EMBL/GenBank/DDBJ databases">
        <title>New species, Clostridium PI-S10-A1B.</title>
        <authorList>
            <person name="Krishna G."/>
            <person name="Summeta K."/>
            <person name="Shikha S."/>
            <person name="Prabhu P.B."/>
            <person name="Suresh K."/>
        </authorList>
    </citation>
    <scope>NUCLEOTIDE SEQUENCE [LARGE SCALE GENOMIC DNA]</scope>
    <source>
        <strain evidence="8 9">PI-S10-A1B</strain>
    </source>
</reference>
<dbReference type="RefSeq" id="WP_117415697.1">
    <property type="nucleotide sequence ID" value="NZ_QOHO01000012.1"/>
</dbReference>
<keyword evidence="3" id="KW-0175">Coiled coil</keyword>
<dbReference type="Proteomes" id="UP000260680">
    <property type="component" value="Unassembled WGS sequence"/>
</dbReference>
<name>A0A3E2NH91_9FIRM</name>
<evidence type="ECO:0000256" key="2">
    <source>
        <dbReference type="ARBA" id="ARBA00011255"/>
    </source>
</evidence>
<dbReference type="GO" id="GO:0009421">
    <property type="term" value="C:bacterial-type flagellum filament cap"/>
    <property type="evidence" value="ECO:0007669"/>
    <property type="project" value="InterPro"/>
</dbReference>
<organism evidence="8 9">
    <name type="scientific">Lacrimispora amygdalina</name>
    <dbReference type="NCBI Taxonomy" id="253257"/>
    <lineage>
        <taxon>Bacteria</taxon>
        <taxon>Bacillati</taxon>
        <taxon>Bacillota</taxon>
        <taxon>Clostridia</taxon>
        <taxon>Lachnospirales</taxon>
        <taxon>Lachnospiraceae</taxon>
        <taxon>Lacrimispora</taxon>
    </lineage>
</organism>
<evidence type="ECO:0000259" key="7">
    <source>
        <dbReference type="Pfam" id="PF07195"/>
    </source>
</evidence>
<dbReference type="GO" id="GO:0007155">
    <property type="term" value="P:cell adhesion"/>
    <property type="evidence" value="ECO:0007669"/>
    <property type="project" value="InterPro"/>
</dbReference>
<dbReference type="Pfam" id="PF02465">
    <property type="entry name" value="FliD_N"/>
    <property type="match status" value="1"/>
</dbReference>
<evidence type="ECO:0000313" key="9">
    <source>
        <dbReference type="Proteomes" id="UP000260680"/>
    </source>
</evidence>
<evidence type="ECO:0000313" key="8">
    <source>
        <dbReference type="EMBL" id="RFZ80382.1"/>
    </source>
</evidence>
<dbReference type="GO" id="GO:0071973">
    <property type="term" value="P:bacterial-type flagellum-dependent cell motility"/>
    <property type="evidence" value="ECO:0007669"/>
    <property type="project" value="TreeGrafter"/>
</dbReference>
<dbReference type="PANTHER" id="PTHR30288:SF0">
    <property type="entry name" value="FLAGELLAR HOOK-ASSOCIATED PROTEIN 2"/>
    <property type="match status" value="1"/>
</dbReference>
<dbReference type="InterPro" id="IPR003481">
    <property type="entry name" value="FliD_N"/>
</dbReference>
<comment type="subunit">
    <text evidence="2 5">Homopentamer.</text>
</comment>
<evidence type="ECO:0000259" key="6">
    <source>
        <dbReference type="Pfam" id="PF02465"/>
    </source>
</evidence>
<keyword evidence="4 5" id="KW-0975">Bacterial flagellum</keyword>
<comment type="subcellular location">
    <subcellularLocation>
        <location evidence="5">Secreted</location>
    </subcellularLocation>
    <subcellularLocation>
        <location evidence="5">Bacterial flagellum</location>
    </subcellularLocation>
</comment>
<dbReference type="EMBL" id="QOHO01000012">
    <property type="protein sequence ID" value="RFZ80382.1"/>
    <property type="molecule type" value="Genomic_DNA"/>
</dbReference>
<gene>
    <name evidence="8" type="ORF">DS742_03795</name>
</gene>
<dbReference type="OrthoDB" id="9776025at2"/>
<protein>
    <recommendedName>
        <fullName evidence="5">Flagellar hook-associated protein 2</fullName>
        <shortName evidence="5">HAP2</shortName>
    </recommendedName>
    <alternativeName>
        <fullName evidence="5">Flagellar cap protein</fullName>
    </alternativeName>
</protein>
<evidence type="ECO:0000256" key="4">
    <source>
        <dbReference type="ARBA" id="ARBA00023143"/>
    </source>
</evidence>